<evidence type="ECO:0000256" key="2">
    <source>
        <dbReference type="ARBA" id="ARBA00011881"/>
    </source>
</evidence>
<feature type="domain" description="Enoyl reductase (ER)" evidence="6">
    <location>
        <begin position="21"/>
        <end position="313"/>
    </location>
</feature>
<dbReference type="PANTHER" id="PTHR44154:SF1">
    <property type="entry name" value="QUINONE OXIDOREDUCTASE"/>
    <property type="match status" value="1"/>
</dbReference>
<keyword evidence="4" id="KW-0521">NADP</keyword>
<dbReference type="InterPro" id="IPR011032">
    <property type="entry name" value="GroES-like_sf"/>
</dbReference>
<evidence type="ECO:0000313" key="8">
    <source>
        <dbReference type="Proteomes" id="UP000199352"/>
    </source>
</evidence>
<dbReference type="STRING" id="402600.SAMN05216188_10367"/>
<evidence type="ECO:0000256" key="3">
    <source>
        <dbReference type="ARBA" id="ARBA00022490"/>
    </source>
</evidence>
<dbReference type="CDD" id="cd05289">
    <property type="entry name" value="MDR_like_2"/>
    <property type="match status" value="1"/>
</dbReference>
<keyword evidence="3" id="KW-0963">Cytoplasm</keyword>
<gene>
    <name evidence="7" type="ORF">SAMN05216188_10367</name>
</gene>
<dbReference type="InterPro" id="IPR002364">
    <property type="entry name" value="Quin_OxRdtase/zeta-crystal_CS"/>
</dbReference>
<evidence type="ECO:0000256" key="1">
    <source>
        <dbReference type="ARBA" id="ARBA00004496"/>
    </source>
</evidence>
<sequence length="315" mass="32309">MVPIGTSKGIIMRVITQKAVGDASVLEVAEAERPAPEPGQVLVKIGAAGVNPIDTYIRGGGFPALGEPPFTLGWDLAGTVEQLGEGVSGFALGDEVYGLLTFPGTGGGYAEYAVAEAADLAPRPSWLTVEQAGAAPMVALTAWQALVGRGGVAEGQRVLVHAAAGGVGHVAVQIAKARGAHVIGTASAAKHDFLRSLGVDEVIDYRHRDFTEIDPVDVVLDTVGGDYAERSARVLKPGGVLVSIIPGNPGFDVDRAAALGVRFELFANVTASGADLAALPQLKVQIDHVVPLAEAAKAHELVESGRTTGKVVLVP</sequence>
<reference evidence="8" key="1">
    <citation type="submission" date="2016-10" db="EMBL/GenBank/DDBJ databases">
        <authorList>
            <person name="Varghese N."/>
            <person name="Submissions S."/>
        </authorList>
    </citation>
    <scope>NUCLEOTIDE SEQUENCE [LARGE SCALE GENOMIC DNA]</scope>
    <source>
        <strain evidence="8">CGMCC 4.3525</strain>
    </source>
</reference>
<dbReference type="GO" id="GO:0008270">
    <property type="term" value="F:zinc ion binding"/>
    <property type="evidence" value="ECO:0007669"/>
    <property type="project" value="InterPro"/>
</dbReference>
<proteinExistence type="predicted"/>
<organism evidence="7 8">
    <name type="scientific">Lentzea xinjiangensis</name>
    <dbReference type="NCBI Taxonomy" id="402600"/>
    <lineage>
        <taxon>Bacteria</taxon>
        <taxon>Bacillati</taxon>
        <taxon>Actinomycetota</taxon>
        <taxon>Actinomycetes</taxon>
        <taxon>Pseudonocardiales</taxon>
        <taxon>Pseudonocardiaceae</taxon>
        <taxon>Lentzea</taxon>
    </lineage>
</organism>
<dbReference type="InterPro" id="IPR013154">
    <property type="entry name" value="ADH-like_N"/>
</dbReference>
<dbReference type="InterPro" id="IPR036291">
    <property type="entry name" value="NAD(P)-bd_dom_sf"/>
</dbReference>
<evidence type="ECO:0000313" key="7">
    <source>
        <dbReference type="EMBL" id="SEQ44716.1"/>
    </source>
</evidence>
<dbReference type="SUPFAM" id="SSF51735">
    <property type="entry name" value="NAD(P)-binding Rossmann-fold domains"/>
    <property type="match status" value="1"/>
</dbReference>
<comment type="subcellular location">
    <subcellularLocation>
        <location evidence="1">Cytoplasm</location>
    </subcellularLocation>
</comment>
<dbReference type="Pfam" id="PF13602">
    <property type="entry name" value="ADH_zinc_N_2"/>
    <property type="match status" value="1"/>
</dbReference>
<dbReference type="GO" id="GO:0003723">
    <property type="term" value="F:RNA binding"/>
    <property type="evidence" value="ECO:0007669"/>
    <property type="project" value="UniProtKB-KW"/>
</dbReference>
<keyword evidence="5" id="KW-0694">RNA-binding</keyword>
<dbReference type="PANTHER" id="PTHR44154">
    <property type="entry name" value="QUINONE OXIDOREDUCTASE"/>
    <property type="match status" value="1"/>
</dbReference>
<dbReference type="Gene3D" id="3.90.180.10">
    <property type="entry name" value="Medium-chain alcohol dehydrogenases, catalytic domain"/>
    <property type="match status" value="1"/>
</dbReference>
<dbReference type="Gene3D" id="3.40.50.720">
    <property type="entry name" value="NAD(P)-binding Rossmann-like Domain"/>
    <property type="match status" value="1"/>
</dbReference>
<dbReference type="PROSITE" id="PS01162">
    <property type="entry name" value="QOR_ZETA_CRYSTAL"/>
    <property type="match status" value="1"/>
</dbReference>
<evidence type="ECO:0000256" key="5">
    <source>
        <dbReference type="ARBA" id="ARBA00022884"/>
    </source>
</evidence>
<name>A0A1H9G3J7_9PSEU</name>
<dbReference type="AlphaFoldDB" id="A0A1H9G3J7"/>
<dbReference type="Proteomes" id="UP000199352">
    <property type="component" value="Unassembled WGS sequence"/>
</dbReference>
<dbReference type="InterPro" id="IPR020843">
    <property type="entry name" value="ER"/>
</dbReference>
<evidence type="ECO:0000256" key="4">
    <source>
        <dbReference type="ARBA" id="ARBA00022857"/>
    </source>
</evidence>
<protein>
    <submittedName>
        <fullName evidence="7">NADPH:quinone reductase</fullName>
    </submittedName>
</protein>
<dbReference type="EMBL" id="FOFR01000003">
    <property type="protein sequence ID" value="SEQ44716.1"/>
    <property type="molecule type" value="Genomic_DNA"/>
</dbReference>
<dbReference type="Pfam" id="PF08240">
    <property type="entry name" value="ADH_N"/>
    <property type="match status" value="1"/>
</dbReference>
<dbReference type="SUPFAM" id="SSF50129">
    <property type="entry name" value="GroES-like"/>
    <property type="match status" value="1"/>
</dbReference>
<dbReference type="SMART" id="SM00829">
    <property type="entry name" value="PKS_ER"/>
    <property type="match status" value="1"/>
</dbReference>
<dbReference type="GO" id="GO:0005737">
    <property type="term" value="C:cytoplasm"/>
    <property type="evidence" value="ECO:0007669"/>
    <property type="project" value="UniProtKB-SubCell"/>
</dbReference>
<accession>A0A1H9G3J7</accession>
<evidence type="ECO:0000259" key="6">
    <source>
        <dbReference type="SMART" id="SM00829"/>
    </source>
</evidence>
<dbReference type="GO" id="GO:0016491">
    <property type="term" value="F:oxidoreductase activity"/>
    <property type="evidence" value="ECO:0007669"/>
    <property type="project" value="InterPro"/>
</dbReference>
<keyword evidence="8" id="KW-1185">Reference proteome</keyword>
<dbReference type="InterPro" id="IPR051603">
    <property type="entry name" value="Zinc-ADH_QOR/CCCR"/>
</dbReference>
<comment type="subunit">
    <text evidence="2">Homotetramer.</text>
</comment>